<dbReference type="Proteomes" id="UP001230188">
    <property type="component" value="Unassembled WGS sequence"/>
</dbReference>
<dbReference type="EMBL" id="JAQMWT010000427">
    <property type="protein sequence ID" value="KAJ8601485.1"/>
    <property type="molecule type" value="Genomic_DNA"/>
</dbReference>
<dbReference type="InterPro" id="IPR027417">
    <property type="entry name" value="P-loop_NTPase"/>
</dbReference>
<sequence>MKKKSWWWWWLCVGVFGAARDDETYRRARKDGFWDSDCEWAYQRLGGETGAAVTGGSGDGVVFSAAGLPEFFEREVAPAAKRVRALRRDPLWPAGTRVALFVESRLRVPRDVSECFDSVVTAPAVVPKGPLAFRVKAVKIAAMERSPFERTVYLDFDSVPCRPSFVTELMVTLGAADVALADNYRGQTDDLRREHASGCVVFRSSATTRLLLARYAAAHRLLRGTRRGRRDQPALMVALRKTVLDDGLRLAHISPSFFCRKNTSRAVSCDAGCGVAHKPARYDAAAKVFGVGFKKTGTTSLAAALRELKIGPEPSHAGLVAATKALLDRDDARPAITLAASDEARAFADAPWCMAASRGGLLEALAAAFPRAKFVLTRRDPLAWWTSTRNWLACLKPFNLRRYAGMLGASNFTKTEFLRAYRAYNSRVIDFFKPAPHRLLVLDLAQKRPFPWARLCAFVEAWGACPTDAHPNAANSYLRNEFTARHPEIAPGPDDLAKCADSLTDDDAVLLLRGEVKKKTRFSLSGEV</sequence>
<name>A0AAD7XML8_9STRA</name>
<dbReference type="Gene3D" id="3.40.50.300">
    <property type="entry name" value="P-loop containing nucleotide triphosphate hydrolases"/>
    <property type="match status" value="1"/>
</dbReference>
<evidence type="ECO:0000313" key="3">
    <source>
        <dbReference type="Proteomes" id="UP001230188"/>
    </source>
</evidence>
<keyword evidence="1" id="KW-0732">Signal</keyword>
<protein>
    <recommendedName>
        <fullName evidence="4">Sulfotransferase</fullName>
    </recommendedName>
</protein>
<evidence type="ECO:0000256" key="1">
    <source>
        <dbReference type="SAM" id="SignalP"/>
    </source>
</evidence>
<dbReference type="SUPFAM" id="SSF52540">
    <property type="entry name" value="P-loop containing nucleoside triphosphate hydrolases"/>
    <property type="match status" value="1"/>
</dbReference>
<dbReference type="PANTHER" id="PTHR36978">
    <property type="entry name" value="P-LOOP CONTAINING NUCLEOTIDE TRIPHOSPHATE HYDROLASE"/>
    <property type="match status" value="1"/>
</dbReference>
<organism evidence="2 3">
    <name type="scientific">Chrysophaeum taylorii</name>
    <dbReference type="NCBI Taxonomy" id="2483200"/>
    <lineage>
        <taxon>Eukaryota</taxon>
        <taxon>Sar</taxon>
        <taxon>Stramenopiles</taxon>
        <taxon>Ochrophyta</taxon>
        <taxon>Pelagophyceae</taxon>
        <taxon>Pelagomonadales</taxon>
        <taxon>Pelagomonadaceae</taxon>
        <taxon>Chrysophaeum</taxon>
    </lineage>
</organism>
<evidence type="ECO:0008006" key="4">
    <source>
        <dbReference type="Google" id="ProtNLM"/>
    </source>
</evidence>
<evidence type="ECO:0000313" key="2">
    <source>
        <dbReference type="EMBL" id="KAJ8601485.1"/>
    </source>
</evidence>
<feature type="chain" id="PRO_5042033622" description="Sulfotransferase" evidence="1">
    <location>
        <begin position="22"/>
        <end position="528"/>
    </location>
</feature>
<reference evidence="2" key="1">
    <citation type="submission" date="2023-01" db="EMBL/GenBank/DDBJ databases">
        <title>Metagenome sequencing of chrysophaentin producing Chrysophaeum taylorii.</title>
        <authorList>
            <person name="Davison J."/>
            <person name="Bewley C."/>
        </authorList>
    </citation>
    <scope>NUCLEOTIDE SEQUENCE</scope>
    <source>
        <strain evidence="2">NIES-1699</strain>
    </source>
</reference>
<dbReference type="AlphaFoldDB" id="A0AAD7XML8"/>
<comment type="caution">
    <text evidence="2">The sequence shown here is derived from an EMBL/GenBank/DDBJ whole genome shotgun (WGS) entry which is preliminary data.</text>
</comment>
<gene>
    <name evidence="2" type="ORF">CTAYLR_006700</name>
</gene>
<proteinExistence type="predicted"/>
<accession>A0AAD7XML8</accession>
<dbReference type="InterPro" id="IPR040632">
    <property type="entry name" value="Sulfotransfer_4"/>
</dbReference>
<keyword evidence="3" id="KW-1185">Reference proteome</keyword>
<feature type="signal peptide" evidence="1">
    <location>
        <begin position="1"/>
        <end position="21"/>
    </location>
</feature>
<dbReference type="Pfam" id="PF17784">
    <property type="entry name" value="Sulfotransfer_4"/>
    <property type="match status" value="1"/>
</dbReference>
<dbReference type="PANTHER" id="PTHR36978:SF4">
    <property type="entry name" value="P-LOOP CONTAINING NUCLEOSIDE TRIPHOSPHATE HYDROLASE PROTEIN"/>
    <property type="match status" value="1"/>
</dbReference>